<evidence type="ECO:0000256" key="1">
    <source>
        <dbReference type="ARBA" id="ARBA00022741"/>
    </source>
</evidence>
<dbReference type="AlphaFoldDB" id="A0A062V0T1"/>
<sequence>MIKTGRVPTGIYGLDDLMGRGFRDNTINIVRGGTGVGKTTFALQYSLFGLNRSEKVVYVSFEMSEEQIIRDCWDMGWGEIEDHIEQGNLKIIHLFGEDLTFPALDLVEMIKRSMSSQNLRVVIDPLTYPTFYSEKERRKSLSTIFQELRKIGTALVTLEDPVDVTPTYSIMSQIDKPYLSESPTMPLYLADSVIYLQNLGFGEMYDRTLRIMKHRGSKHDSGLYPYYIETGLGIVIKASEKQIDRVRPKTKFDEKFKEAIERSRAMGAIGERLSTRIGALQKNWTHNEDPSQILDLVIREENKEYGKRT</sequence>
<accession>A0A062V0T1</accession>
<evidence type="ECO:0000256" key="2">
    <source>
        <dbReference type="ARBA" id="ARBA00022840"/>
    </source>
</evidence>
<proteinExistence type="predicted"/>
<dbReference type="Gene3D" id="3.40.50.300">
    <property type="entry name" value="P-loop containing nucleotide triphosphate hydrolases"/>
    <property type="match status" value="1"/>
</dbReference>
<keyword evidence="1" id="KW-0547">Nucleotide-binding</keyword>
<dbReference type="Proteomes" id="UP000027153">
    <property type="component" value="Unassembled WGS sequence"/>
</dbReference>
<evidence type="ECO:0000259" key="3">
    <source>
        <dbReference type="PROSITE" id="PS51146"/>
    </source>
</evidence>
<keyword evidence="2" id="KW-0067">ATP-binding</keyword>
<dbReference type="SUPFAM" id="SSF52540">
    <property type="entry name" value="P-loop containing nucleoside triphosphate hydrolases"/>
    <property type="match status" value="1"/>
</dbReference>
<protein>
    <submittedName>
        <fullName evidence="4">RecA-superfamily ATPase possibly involved in signal transduction</fullName>
    </submittedName>
</protein>
<dbReference type="OrthoDB" id="27015at2157"/>
<dbReference type="EMBL" id="JMIY01000002">
    <property type="protein sequence ID" value="KCZ72756.1"/>
    <property type="molecule type" value="Genomic_DNA"/>
</dbReference>
<keyword evidence="5" id="KW-1185">Reference proteome</keyword>
<dbReference type="PANTHER" id="PTHR43637:SF1">
    <property type="entry name" value="UPF0273 PROTEIN TM_0370"/>
    <property type="match status" value="1"/>
</dbReference>
<organism evidence="4 5">
    <name type="scientific">Candidatus Methanoperedens nitratireducens</name>
    <dbReference type="NCBI Taxonomy" id="1392998"/>
    <lineage>
        <taxon>Archaea</taxon>
        <taxon>Methanobacteriati</taxon>
        <taxon>Methanobacteriota</taxon>
        <taxon>Stenosarchaea group</taxon>
        <taxon>Methanomicrobia</taxon>
        <taxon>Methanosarcinales</taxon>
        <taxon>ANME-2 cluster</taxon>
        <taxon>Candidatus Methanoperedentaceae</taxon>
        <taxon>Candidatus Methanoperedens</taxon>
    </lineage>
</organism>
<dbReference type="Pfam" id="PF06745">
    <property type="entry name" value="ATPase"/>
    <property type="match status" value="1"/>
</dbReference>
<gene>
    <name evidence="4" type="ORF">ANME2D_01190</name>
</gene>
<dbReference type="RefSeq" id="WP_052368595.1">
    <property type="nucleotide sequence ID" value="NZ_JMIY01000002.1"/>
</dbReference>
<name>A0A062V0T1_9EURY</name>
<comment type="caution">
    <text evidence="4">The sequence shown here is derived from an EMBL/GenBank/DDBJ whole genome shotgun (WGS) entry which is preliminary data.</text>
</comment>
<dbReference type="PROSITE" id="PS51146">
    <property type="entry name" value="KAIC"/>
    <property type="match status" value="1"/>
</dbReference>
<evidence type="ECO:0000313" key="4">
    <source>
        <dbReference type="EMBL" id="KCZ72756.1"/>
    </source>
</evidence>
<dbReference type="PRINTS" id="PR01874">
    <property type="entry name" value="DNAREPAIRADA"/>
</dbReference>
<reference evidence="4 5" key="1">
    <citation type="journal article" date="2013" name="Nature">
        <title>Anaerobic oxidation of methane coupled to nitrate reduction in a novel archaeal lineage.</title>
        <authorList>
            <person name="Haroon M.F."/>
            <person name="Hu S."/>
            <person name="Shi Y."/>
            <person name="Imelfort M."/>
            <person name="Keller J."/>
            <person name="Hugenholtz P."/>
            <person name="Yuan Z."/>
            <person name="Tyson G.W."/>
        </authorList>
    </citation>
    <scope>NUCLEOTIDE SEQUENCE [LARGE SCALE GENOMIC DNA]</scope>
    <source>
        <strain evidence="4 5">ANME-2d</strain>
    </source>
</reference>
<dbReference type="GO" id="GO:0005524">
    <property type="term" value="F:ATP binding"/>
    <property type="evidence" value="ECO:0007669"/>
    <property type="project" value="UniProtKB-KW"/>
</dbReference>
<dbReference type="InterPro" id="IPR027417">
    <property type="entry name" value="P-loop_NTPase"/>
</dbReference>
<evidence type="ECO:0000313" key="5">
    <source>
        <dbReference type="Proteomes" id="UP000027153"/>
    </source>
</evidence>
<dbReference type="InterPro" id="IPR010624">
    <property type="entry name" value="KaiC_dom"/>
</dbReference>
<feature type="domain" description="KaiC" evidence="3">
    <location>
        <begin position="5"/>
        <end position="250"/>
    </location>
</feature>
<dbReference type="PANTHER" id="PTHR43637">
    <property type="entry name" value="UPF0273 PROTEIN TM_0370"/>
    <property type="match status" value="1"/>
</dbReference>
<dbReference type="InterPro" id="IPR014774">
    <property type="entry name" value="KaiC-like_dom"/>
</dbReference>